<dbReference type="PANTHER" id="PTHR43201:SF5">
    <property type="entry name" value="MEDIUM-CHAIN ACYL-COA LIGASE ACSF2, MITOCHONDRIAL"/>
    <property type="match status" value="1"/>
</dbReference>
<dbReference type="PROSITE" id="PS00455">
    <property type="entry name" value="AMP_BINDING"/>
    <property type="match status" value="1"/>
</dbReference>
<dbReference type="Proteomes" id="UP000294641">
    <property type="component" value="Unassembled WGS sequence"/>
</dbReference>
<dbReference type="PANTHER" id="PTHR43201">
    <property type="entry name" value="ACYL-COA SYNTHETASE"/>
    <property type="match status" value="1"/>
</dbReference>
<comment type="similarity">
    <text evidence="5">Belongs to the ATP-dependent AMP-binding enzyme family. MenE subfamily.</text>
</comment>
<dbReference type="GO" id="GO:0005524">
    <property type="term" value="F:ATP binding"/>
    <property type="evidence" value="ECO:0007669"/>
    <property type="project" value="UniProtKB-KW"/>
</dbReference>
<evidence type="ECO:0000256" key="1">
    <source>
        <dbReference type="ARBA" id="ARBA00022428"/>
    </source>
</evidence>
<sequence>MVPNWIEQRAALTPNRVALTYKEDRWTFLQLANRSKEYAQQLKNQGVQTGDRVAIYGQSSSQLVMVIFACMQLQVEMVMLNLRLSKRELSYQIEDAQVKKIIVQDELMKQLPEVDVEFVQFSTIQQVCEMAVPVNSWRKDSTMTIMYTSGTTSKPKGVRQTVQNHLASATSSLYNTGLIEDEAWICTMPIFHISGFSMLCKSILHGVRIDLYEKFDEEKVVAQLIEGSATRMSVVAVMLEKILSHLEAIDAKVSPRFQLALAGGGPIPKAYLQRAAALHLKVAQTYGMTETSSQTATLSNEDALRKIGSAGKALMFNEIKIEGTSEPFVHGEICIRGDHVTPGYIGQHAHLPTTVDDWLHTGDVGYLDDEGYLFVADRRSDLIISGGENIYPAEIESVLSSHEAVEAVGVCGLPDEKWGQCPAAFVLLKKEVSEDVLRAFCEENLAKYKVPKTIHFVDELPRNGAGKMMRRKLHELL</sequence>
<protein>
    <recommendedName>
        <fullName evidence="5">2-succinylbenzoate--CoA ligase</fullName>
        <ecNumber evidence="5">6.2.1.26</ecNumber>
    </recommendedName>
    <alternativeName>
        <fullName evidence="5">o-succinylbenzoyl-CoA synthetase</fullName>
        <shortName evidence="5">OSB-CoA synthetase</shortName>
    </alternativeName>
</protein>
<evidence type="ECO:0000313" key="10">
    <source>
        <dbReference type="Proteomes" id="UP000254330"/>
    </source>
</evidence>
<comment type="catalytic activity">
    <reaction evidence="5">
        <text>2-succinylbenzoate + ATP + CoA = 2-succinylbenzoyl-CoA + AMP + diphosphate</text>
        <dbReference type="Rhea" id="RHEA:17009"/>
        <dbReference type="ChEBI" id="CHEBI:18325"/>
        <dbReference type="ChEBI" id="CHEBI:30616"/>
        <dbReference type="ChEBI" id="CHEBI:33019"/>
        <dbReference type="ChEBI" id="CHEBI:57287"/>
        <dbReference type="ChEBI" id="CHEBI:57364"/>
        <dbReference type="ChEBI" id="CHEBI:456215"/>
        <dbReference type="EC" id="6.2.1.26"/>
    </reaction>
</comment>
<keyword evidence="11" id="KW-1185">Reference proteome</keyword>
<feature type="domain" description="AMP-binding enzyme C-terminal" evidence="7">
    <location>
        <begin position="394"/>
        <end position="467"/>
    </location>
</feature>
<evidence type="ECO:0000256" key="3">
    <source>
        <dbReference type="ARBA" id="ARBA00022741"/>
    </source>
</evidence>
<dbReference type="GO" id="GO:0031956">
    <property type="term" value="F:medium-chain fatty acid-CoA ligase activity"/>
    <property type="evidence" value="ECO:0007669"/>
    <property type="project" value="TreeGrafter"/>
</dbReference>
<dbReference type="GO" id="GO:0008756">
    <property type="term" value="F:o-succinylbenzoate-CoA ligase activity"/>
    <property type="evidence" value="ECO:0007669"/>
    <property type="project" value="UniProtKB-UniRule"/>
</dbReference>
<dbReference type="Gene3D" id="3.30.300.30">
    <property type="match status" value="1"/>
</dbReference>
<dbReference type="InterPro" id="IPR000873">
    <property type="entry name" value="AMP-dep_synth/lig_dom"/>
</dbReference>
<dbReference type="Proteomes" id="UP000254330">
    <property type="component" value="Unassembled WGS sequence"/>
</dbReference>
<dbReference type="UniPathway" id="UPA00079"/>
<comment type="pathway">
    <text evidence="5">Quinol/quinone metabolism; menaquinone biosynthesis.</text>
</comment>
<gene>
    <name evidence="5 8" type="primary">menE</name>
    <name evidence="9" type="ORF">DFR61_15610</name>
    <name evidence="8" type="ORF">NCTC10597_02123</name>
</gene>
<reference evidence="8 10" key="1">
    <citation type="submission" date="2018-06" db="EMBL/GenBank/DDBJ databases">
        <authorList>
            <consortium name="Pathogen Informatics"/>
            <person name="Doyle S."/>
        </authorList>
    </citation>
    <scope>NUCLEOTIDE SEQUENCE [LARGE SCALE GENOMIC DNA]</scope>
    <source>
        <strain evidence="8 10">NCTC10597</strain>
    </source>
</reference>
<dbReference type="InterPro" id="IPR025110">
    <property type="entry name" value="AMP-bd_C"/>
</dbReference>
<dbReference type="FunFam" id="3.30.300.30:FF:000008">
    <property type="entry name" value="2,3-dihydroxybenzoate-AMP ligase"/>
    <property type="match status" value="1"/>
</dbReference>
<evidence type="ECO:0000256" key="2">
    <source>
        <dbReference type="ARBA" id="ARBA00022598"/>
    </source>
</evidence>
<keyword evidence="2 5" id="KW-0436">Ligase</keyword>
<dbReference type="InterPro" id="IPR020845">
    <property type="entry name" value="AMP-binding_CS"/>
</dbReference>
<evidence type="ECO:0000313" key="11">
    <source>
        <dbReference type="Proteomes" id="UP000294641"/>
    </source>
</evidence>
<proteinExistence type="inferred from homology"/>
<dbReference type="InterPro" id="IPR010192">
    <property type="entry name" value="MenE"/>
</dbReference>
<dbReference type="GO" id="GO:0006631">
    <property type="term" value="P:fatty acid metabolic process"/>
    <property type="evidence" value="ECO:0007669"/>
    <property type="project" value="TreeGrafter"/>
</dbReference>
<dbReference type="OrthoDB" id="9762242at2"/>
<dbReference type="RefSeq" id="WP_109350795.1">
    <property type="nucleotide sequence ID" value="NZ_BJUE01000068.1"/>
</dbReference>
<keyword evidence="4 5" id="KW-0067">ATP-binding</keyword>
<dbReference type="InterPro" id="IPR045851">
    <property type="entry name" value="AMP-bd_C_sf"/>
</dbReference>
<dbReference type="EMBL" id="SNZG01000056">
    <property type="protein sequence ID" value="TDR33300.1"/>
    <property type="molecule type" value="Genomic_DNA"/>
</dbReference>
<keyword evidence="3 5" id="KW-0547">Nucleotide-binding</keyword>
<organism evidence="8 10">
    <name type="scientific">Kurthia zopfii</name>
    <dbReference type="NCBI Taxonomy" id="1650"/>
    <lineage>
        <taxon>Bacteria</taxon>
        <taxon>Bacillati</taxon>
        <taxon>Bacillota</taxon>
        <taxon>Bacilli</taxon>
        <taxon>Bacillales</taxon>
        <taxon>Caryophanaceae</taxon>
        <taxon>Kurthia</taxon>
    </lineage>
</organism>
<dbReference type="UniPathway" id="UPA01057">
    <property type="reaction ID" value="UER00166"/>
</dbReference>
<dbReference type="AlphaFoldDB" id="A0A8B4QCB5"/>
<dbReference type="HAMAP" id="MF_00731">
    <property type="entry name" value="MenE"/>
    <property type="match status" value="1"/>
</dbReference>
<dbReference type="Pfam" id="PF00501">
    <property type="entry name" value="AMP-binding"/>
    <property type="match status" value="1"/>
</dbReference>
<evidence type="ECO:0000313" key="8">
    <source>
        <dbReference type="EMBL" id="STX10400.1"/>
    </source>
</evidence>
<dbReference type="InterPro" id="IPR042099">
    <property type="entry name" value="ANL_N_sf"/>
</dbReference>
<evidence type="ECO:0000259" key="7">
    <source>
        <dbReference type="Pfam" id="PF13193"/>
    </source>
</evidence>
<evidence type="ECO:0000256" key="5">
    <source>
        <dbReference type="HAMAP-Rule" id="MF_00731"/>
    </source>
</evidence>
<evidence type="ECO:0000259" key="6">
    <source>
        <dbReference type="Pfam" id="PF00501"/>
    </source>
</evidence>
<feature type="domain" description="AMP-dependent synthetase/ligase" evidence="6">
    <location>
        <begin position="7"/>
        <end position="344"/>
    </location>
</feature>
<accession>A0A8B4QCB5</accession>
<comment type="caution">
    <text evidence="8">The sequence shown here is derived from an EMBL/GenBank/DDBJ whole genome shotgun (WGS) entry which is preliminary data.</text>
</comment>
<reference evidence="9 11" key="2">
    <citation type="submission" date="2019-03" db="EMBL/GenBank/DDBJ databases">
        <title>Genomic Encyclopedia of Type Strains, Phase IV (KMG-IV): sequencing the most valuable type-strain genomes for metagenomic binning, comparative biology and taxonomic classification.</title>
        <authorList>
            <person name="Goeker M."/>
        </authorList>
    </citation>
    <scope>NUCLEOTIDE SEQUENCE [LARGE SCALE GENOMIC DNA]</scope>
    <source>
        <strain evidence="9 11">DSM 20580</strain>
    </source>
</reference>
<name>A0A8B4QCB5_9BACL</name>
<dbReference type="EMBL" id="UGNP01000001">
    <property type="protein sequence ID" value="STX10400.1"/>
    <property type="molecule type" value="Genomic_DNA"/>
</dbReference>
<evidence type="ECO:0000256" key="4">
    <source>
        <dbReference type="ARBA" id="ARBA00022840"/>
    </source>
</evidence>
<dbReference type="EC" id="6.2.1.26" evidence="5"/>
<keyword evidence="1 5" id="KW-0474">Menaquinone biosynthesis</keyword>
<dbReference type="GO" id="GO:0009234">
    <property type="term" value="P:menaquinone biosynthetic process"/>
    <property type="evidence" value="ECO:0007669"/>
    <property type="project" value="UniProtKB-UniRule"/>
</dbReference>
<evidence type="ECO:0000313" key="9">
    <source>
        <dbReference type="EMBL" id="TDR33300.1"/>
    </source>
</evidence>
<comment type="function">
    <text evidence="5">Converts 2-succinylbenzoate (OSB) to 2-succinylbenzoyl-CoA (OSB-CoA).</text>
</comment>
<dbReference type="SUPFAM" id="SSF56801">
    <property type="entry name" value="Acetyl-CoA synthetase-like"/>
    <property type="match status" value="1"/>
</dbReference>
<dbReference type="Pfam" id="PF13193">
    <property type="entry name" value="AMP-binding_C"/>
    <property type="match status" value="1"/>
</dbReference>
<dbReference type="NCBIfam" id="TIGR01923">
    <property type="entry name" value="menE"/>
    <property type="match status" value="1"/>
</dbReference>
<dbReference type="Gene3D" id="3.40.50.12780">
    <property type="entry name" value="N-terminal domain of ligase-like"/>
    <property type="match status" value="1"/>
</dbReference>
<comment type="pathway">
    <text evidence="5">Quinol/quinone metabolism; 1,4-dihydroxy-2-naphthoate biosynthesis; 1,4-dihydroxy-2-naphthoate from chorismate: step 5/7.</text>
</comment>
<dbReference type="NCBIfam" id="NF002966">
    <property type="entry name" value="PRK03640.1"/>
    <property type="match status" value="1"/>
</dbReference>